<organism evidence="1">
    <name type="scientific">Siphoviridae sp. ctZPw9</name>
    <dbReference type="NCBI Taxonomy" id="2826383"/>
    <lineage>
        <taxon>Viruses</taxon>
        <taxon>Duplodnaviria</taxon>
        <taxon>Heunggongvirae</taxon>
        <taxon>Uroviricota</taxon>
        <taxon>Caudoviricetes</taxon>
    </lineage>
</organism>
<accession>A0A8S5LXP1</accession>
<protein>
    <submittedName>
        <fullName evidence="1">Uncharacterized protein</fullName>
    </submittedName>
</protein>
<name>A0A8S5LXP1_9CAUD</name>
<sequence>MVRECESYRIKPKIRINMQKSYSRSEKKMSSKTILHHVVTVHIIEDTAALNTSRLSQAAFKNAYAQYAAIAKELDEYDMPLTDKLVWRTQRVEDLVDKALKRYGMRVARSKTAIESLNSKKGYLALHITLEEAKGE</sequence>
<dbReference type="EMBL" id="BK014765">
    <property type="protein sequence ID" value="DAD74806.1"/>
    <property type="molecule type" value="Genomic_DNA"/>
</dbReference>
<proteinExistence type="predicted"/>
<evidence type="ECO:0000313" key="1">
    <source>
        <dbReference type="EMBL" id="DAD74806.1"/>
    </source>
</evidence>
<reference evidence="1" key="1">
    <citation type="journal article" date="2021" name="Proc. Natl. Acad. Sci. U.S.A.">
        <title>A Catalog of Tens of Thousands of Viruses from Human Metagenomes Reveals Hidden Associations with Chronic Diseases.</title>
        <authorList>
            <person name="Tisza M.J."/>
            <person name="Buck C.B."/>
        </authorList>
    </citation>
    <scope>NUCLEOTIDE SEQUENCE</scope>
    <source>
        <strain evidence="1">CtZPw9</strain>
    </source>
</reference>